<comment type="caution">
    <text evidence="3">The sequence shown here is derived from an EMBL/GenBank/DDBJ whole genome shotgun (WGS) entry which is preliminary data.</text>
</comment>
<name>A0A268EZ68_9BACL</name>
<feature type="transmembrane region" description="Helical" evidence="1">
    <location>
        <begin position="12"/>
        <end position="34"/>
    </location>
</feature>
<evidence type="ECO:0000313" key="4">
    <source>
        <dbReference type="Proteomes" id="UP000215596"/>
    </source>
</evidence>
<gene>
    <name evidence="3" type="ORF">CHH67_06550</name>
    <name evidence="2" type="ORF">GNP94_03915</name>
</gene>
<evidence type="ECO:0000313" key="2">
    <source>
        <dbReference type="EMBL" id="MUG65150.1"/>
    </source>
</evidence>
<accession>A0A268EZ68</accession>
<evidence type="ECO:0000256" key="1">
    <source>
        <dbReference type="SAM" id="Phobius"/>
    </source>
</evidence>
<evidence type="ECO:0000313" key="5">
    <source>
        <dbReference type="Proteomes" id="UP000435177"/>
    </source>
</evidence>
<proteinExistence type="predicted"/>
<keyword evidence="1" id="KW-0812">Transmembrane</keyword>
<reference evidence="3 4" key="1">
    <citation type="submission" date="2017-07" db="EMBL/GenBank/DDBJ databases">
        <title>Isolation and whole genome analysis of endospore-forming bacteria from heroin.</title>
        <authorList>
            <person name="Kalinowski J."/>
            <person name="Ahrens B."/>
            <person name="Al-Dilaimi A."/>
            <person name="Winkler A."/>
            <person name="Wibberg D."/>
            <person name="Schleenbecker U."/>
            <person name="Ruckert C."/>
            <person name="Wolfel R."/>
            <person name="Grass G."/>
        </authorList>
    </citation>
    <scope>NUCLEOTIDE SEQUENCE [LARGE SCALE GENOMIC DNA]</scope>
    <source>
        <strain evidence="3 4">7537-G1</strain>
    </source>
</reference>
<dbReference type="OrthoDB" id="2649733at2"/>
<dbReference type="EMBL" id="WOAA01000002">
    <property type="protein sequence ID" value="MUG65150.1"/>
    <property type="molecule type" value="Genomic_DNA"/>
</dbReference>
<keyword evidence="1" id="KW-0472">Membrane</keyword>
<dbReference type="Proteomes" id="UP000435177">
    <property type="component" value="Unassembled WGS sequence"/>
</dbReference>
<keyword evidence="5" id="KW-1185">Reference proteome</keyword>
<organism evidence="3 4">
    <name type="scientific">Paenibacillus campinasensis</name>
    <dbReference type="NCBI Taxonomy" id="66347"/>
    <lineage>
        <taxon>Bacteria</taxon>
        <taxon>Bacillati</taxon>
        <taxon>Bacillota</taxon>
        <taxon>Bacilli</taxon>
        <taxon>Bacillales</taxon>
        <taxon>Paenibacillaceae</taxon>
        <taxon>Paenibacillus</taxon>
    </lineage>
</organism>
<dbReference type="EMBL" id="NPBY01000021">
    <property type="protein sequence ID" value="PAD78417.1"/>
    <property type="molecule type" value="Genomic_DNA"/>
</dbReference>
<dbReference type="RefSeq" id="WP_095264278.1">
    <property type="nucleotide sequence ID" value="NZ_NPBY01000021.1"/>
</dbReference>
<feature type="transmembrane region" description="Helical" evidence="1">
    <location>
        <begin position="40"/>
        <end position="56"/>
    </location>
</feature>
<dbReference type="Proteomes" id="UP000215596">
    <property type="component" value="Unassembled WGS sequence"/>
</dbReference>
<protein>
    <submittedName>
        <fullName evidence="3">Uncharacterized protein</fullName>
    </submittedName>
</protein>
<evidence type="ECO:0000313" key="3">
    <source>
        <dbReference type="EMBL" id="PAD78417.1"/>
    </source>
</evidence>
<keyword evidence="1" id="KW-1133">Transmembrane helix</keyword>
<sequence length="64" mass="7254">MRRYNIWRPILLIAIALLTNNLVTNVCLLLGLAQNTASDIGFIAMIIAAFVTYGRFTSQNRKRK</sequence>
<reference evidence="2 5" key="2">
    <citation type="submission" date="2019-11" db="EMBL/GenBank/DDBJ databases">
        <title>Draft genome sequences of five Paenibacillus species of dairy origin.</title>
        <authorList>
            <person name="Olajide A.M."/>
            <person name="Chen S."/>
            <person name="Lapointe G."/>
        </authorList>
    </citation>
    <scope>NUCLEOTIDE SEQUENCE [LARGE SCALE GENOMIC DNA]</scope>
    <source>
        <strain evidence="2 5">3CS1</strain>
    </source>
</reference>
<dbReference type="AlphaFoldDB" id="A0A268EZ68"/>